<dbReference type="RefSeq" id="WP_179661157.1">
    <property type="nucleotide sequence ID" value="NZ_JACBZR010000001.1"/>
</dbReference>
<evidence type="ECO:0000313" key="4">
    <source>
        <dbReference type="Proteomes" id="UP000564496"/>
    </source>
</evidence>
<accession>A0A7Z0IVR7</accession>
<proteinExistence type="predicted"/>
<gene>
    <name evidence="3" type="ORF">BJ988_005696</name>
</gene>
<evidence type="ECO:0000256" key="1">
    <source>
        <dbReference type="SAM" id="MobiDB-lite"/>
    </source>
</evidence>
<protein>
    <recommendedName>
        <fullName evidence="2">Putative endonuclease Z1 domain-containing protein</fullName>
    </recommendedName>
</protein>
<dbReference type="AlphaFoldDB" id="A0A7Z0IVR7"/>
<reference evidence="3 4" key="1">
    <citation type="submission" date="2020-07" db="EMBL/GenBank/DDBJ databases">
        <title>Sequencing the genomes of 1000 actinobacteria strains.</title>
        <authorList>
            <person name="Klenk H.-P."/>
        </authorList>
    </citation>
    <scope>NUCLEOTIDE SEQUENCE [LARGE SCALE GENOMIC DNA]</scope>
    <source>
        <strain evidence="3 4">DSM 26487</strain>
    </source>
</reference>
<name>A0A7Z0IVR7_9ACTN</name>
<dbReference type="Proteomes" id="UP000564496">
    <property type="component" value="Unassembled WGS sequence"/>
</dbReference>
<keyword evidence="4" id="KW-1185">Reference proteome</keyword>
<evidence type="ECO:0000313" key="3">
    <source>
        <dbReference type="EMBL" id="NYI81048.1"/>
    </source>
</evidence>
<organism evidence="3 4">
    <name type="scientific">Nocardioides panzhihuensis</name>
    <dbReference type="NCBI Taxonomy" id="860243"/>
    <lineage>
        <taxon>Bacteria</taxon>
        <taxon>Bacillati</taxon>
        <taxon>Actinomycetota</taxon>
        <taxon>Actinomycetes</taxon>
        <taxon>Propionibacteriales</taxon>
        <taxon>Nocardioidaceae</taxon>
        <taxon>Nocardioides</taxon>
    </lineage>
</organism>
<dbReference type="EMBL" id="JACBZR010000001">
    <property type="protein sequence ID" value="NYI81048.1"/>
    <property type="molecule type" value="Genomic_DNA"/>
</dbReference>
<comment type="caution">
    <text evidence="3">The sequence shown here is derived from an EMBL/GenBank/DDBJ whole genome shotgun (WGS) entry which is preliminary data.</text>
</comment>
<dbReference type="Pfam" id="PF10593">
    <property type="entry name" value="Z1"/>
    <property type="match status" value="1"/>
</dbReference>
<feature type="region of interest" description="Disordered" evidence="1">
    <location>
        <begin position="843"/>
        <end position="862"/>
    </location>
</feature>
<evidence type="ECO:0000259" key="2">
    <source>
        <dbReference type="Pfam" id="PF10593"/>
    </source>
</evidence>
<sequence length="930" mass="103790">MSEADEALRAVVTLAVQLLPQQQHPTADQLDKVLAVALEMAPRLGHDGVDRDEARRWLESRVSVTQDDSVGMVSDKDHLEWLRAAKEQREWPFWERYERYLLNVKGRSIPVVNTLGRSTDAVFGELEDPLRPGKWQRRGLVLGQVQSGKTGHFVGLAAKAADAGYRLIIVLAGMLDDLRAQTQARLDEDLLGFDTQYQLRSAESRSTIGVGTLVGSKRLPIASLTTSAQSGDFKKSAASRANIPIGESPVILVIKKHPRIIDYVRTWMTEVNGTEDPETGERIVKGVPLFLIDDEADNASINLNDTGEDPSKINGAIRNLLAAFERSSYVGYTATPFANIYIDPDADHAKFGADLFPASFIHSLRAPSNYLGPERLFGLSSSSEDDEDEVKPLPLVRHVDDAQSWVPPKHRSTFTITEGMPSSLETAINGFVLVCAARRARGQVAVHNSMLVHVTRFTNVQQQVSDQVDEYLYVLRQELAERFGGRVAVREAELQALWEKDFESTTGQFPADEAQRLPWHEVRDHILPALKRIHVKQVNGAAKDVLDYYENRADGLSVIAVGGQKLSRGLTLEGLSVSYYLRFSNTYDTLLQMGRWFGYRPGYEDLCRLWMTPQLEAAYREITRATDELRRDIEEMSVLGMTPENYGLKVQTSSMGLSVTAANKSRQGTRVRVSYQGELAETTIFPLRGGVPRSNFESLEAFVKELDGAHIADSNTTAGVTWRGVSAEEVAAGFFDRYRTAREATRVKPDLIAKYIRSRAARGELGDWTVRLVSQQNGTDPIDIVTRQVAVVTRRRLEDDPLTKDSTRKTIKRILSPAHEAIDLTERQRELALEFTKKAAEGKVGRNGQPLDPKIPTGAPLRQRRNPDQALLLIYPIDRPEGIGLDDVPFLVGFAASFPRSSYDEGVEYMVNSTWLDDDDDLFDQEEPEA</sequence>
<feature type="domain" description="Putative endonuclease Z1" evidence="2">
    <location>
        <begin position="423"/>
        <end position="654"/>
    </location>
</feature>
<dbReference type="InterPro" id="IPR018310">
    <property type="entry name" value="Put_endonuclease_Z1-dom"/>
</dbReference>